<evidence type="ECO:0000313" key="2">
    <source>
        <dbReference type="EMBL" id="USQ75559.1"/>
    </source>
</evidence>
<evidence type="ECO:0008006" key="4">
    <source>
        <dbReference type="Google" id="ProtNLM"/>
    </source>
</evidence>
<organism evidence="2 3">
    <name type="scientific">Ornithinimicrobium cryptoxanthini</name>
    <dbReference type="NCBI Taxonomy" id="2934161"/>
    <lineage>
        <taxon>Bacteria</taxon>
        <taxon>Bacillati</taxon>
        <taxon>Actinomycetota</taxon>
        <taxon>Actinomycetes</taxon>
        <taxon>Micrococcales</taxon>
        <taxon>Ornithinimicrobiaceae</taxon>
        <taxon>Ornithinimicrobium</taxon>
    </lineage>
</organism>
<reference evidence="2" key="1">
    <citation type="submission" date="2022-06" db="EMBL/GenBank/DDBJ databases">
        <title>Ornithinimicrobium JY.X270.</title>
        <authorList>
            <person name="Huang Y."/>
        </authorList>
    </citation>
    <scope>NUCLEOTIDE SEQUENCE</scope>
    <source>
        <strain evidence="2">JY.X270</strain>
    </source>
</reference>
<feature type="transmembrane region" description="Helical" evidence="1">
    <location>
        <begin position="76"/>
        <end position="96"/>
    </location>
</feature>
<feature type="transmembrane region" description="Helical" evidence="1">
    <location>
        <begin position="122"/>
        <end position="144"/>
    </location>
</feature>
<dbReference type="Proteomes" id="UP001056535">
    <property type="component" value="Chromosome"/>
</dbReference>
<sequence>MAVVAVKAAVAAGAAFYLGSLLPSPVADYNYYAALGAFTVVGLVVVESLKESLRVLGAVSVGLAVALAVQEVAWTNWLTVALTILLGTLLGALPIFGEQRTWAPLAGLFVLATGGPDPEPMALGYLVQVPLGAVVGVIVNLVLLAPLGSHDLDRATSRMLDLLPSQMRNYAEFLTEPASDDRRQRADEVITVNARELVLAQSHLRWAVAEGHEARRGNPWRRGHGLVDLERAQAIGRCAAALAGVNAVLAVSAPAEREEGAALRRAAAVMLSRSADVMEDWGSVGTDEAIVDSAEEGIDRVLTQARRMSDDDGLDHLLFGTLAVTLRACLDIYAQDVASDRPGASEPRHS</sequence>
<keyword evidence="1" id="KW-1133">Transmembrane helix</keyword>
<feature type="transmembrane region" description="Helical" evidence="1">
    <location>
        <begin position="29"/>
        <end position="46"/>
    </location>
</feature>
<keyword evidence="3" id="KW-1185">Reference proteome</keyword>
<keyword evidence="1" id="KW-0812">Transmembrane</keyword>
<dbReference type="EMBL" id="CP099490">
    <property type="protein sequence ID" value="USQ75559.1"/>
    <property type="molecule type" value="Genomic_DNA"/>
</dbReference>
<evidence type="ECO:0000256" key="1">
    <source>
        <dbReference type="SAM" id="Phobius"/>
    </source>
</evidence>
<proteinExistence type="predicted"/>
<dbReference type="RefSeq" id="WP_252619985.1">
    <property type="nucleotide sequence ID" value="NZ_CP099490.1"/>
</dbReference>
<keyword evidence="1" id="KW-0472">Membrane</keyword>
<gene>
    <name evidence="2" type="ORF">NF557_13195</name>
</gene>
<name>A0ABY4YG21_9MICO</name>
<accession>A0ABY4YG21</accession>
<evidence type="ECO:0000313" key="3">
    <source>
        <dbReference type="Proteomes" id="UP001056535"/>
    </source>
</evidence>
<protein>
    <recommendedName>
        <fullName evidence="4">Aromatic acid exporter family member 1</fullName>
    </recommendedName>
</protein>